<feature type="signal peptide" evidence="2">
    <location>
        <begin position="1"/>
        <end position="18"/>
    </location>
</feature>
<feature type="chain" id="PRO_5044886451" evidence="2">
    <location>
        <begin position="19"/>
        <end position="71"/>
    </location>
</feature>
<gene>
    <name evidence="3" type="ORF">Ciccas_014071</name>
</gene>
<dbReference type="AlphaFoldDB" id="A0ABD2PJK9"/>
<evidence type="ECO:0000256" key="2">
    <source>
        <dbReference type="SAM" id="SignalP"/>
    </source>
</evidence>
<evidence type="ECO:0000256" key="1">
    <source>
        <dbReference type="SAM" id="MobiDB-lite"/>
    </source>
</evidence>
<dbReference type="Proteomes" id="UP001626550">
    <property type="component" value="Unassembled WGS sequence"/>
</dbReference>
<accession>A0ABD2PJK9</accession>
<keyword evidence="4" id="KW-1185">Reference proteome</keyword>
<keyword evidence="2" id="KW-0732">Signal</keyword>
<name>A0ABD2PJK9_9PLAT</name>
<evidence type="ECO:0000313" key="3">
    <source>
        <dbReference type="EMBL" id="KAL3307414.1"/>
    </source>
</evidence>
<proteinExistence type="predicted"/>
<protein>
    <submittedName>
        <fullName evidence="3">Uncharacterized protein</fullName>
    </submittedName>
</protein>
<dbReference type="EMBL" id="JBJKFK010007438">
    <property type="protein sequence ID" value="KAL3307414.1"/>
    <property type="molecule type" value="Genomic_DNA"/>
</dbReference>
<evidence type="ECO:0000313" key="4">
    <source>
        <dbReference type="Proteomes" id="UP001626550"/>
    </source>
</evidence>
<feature type="region of interest" description="Disordered" evidence="1">
    <location>
        <begin position="27"/>
        <end position="71"/>
    </location>
</feature>
<sequence length="71" mass="7690">MEITFLLPLVVASLSCLSRQKLTLHISPEGMHKKSLSSDASDKTSDVSGPSEVKRKTTESSEEEAGLSRLD</sequence>
<reference evidence="3 4" key="1">
    <citation type="submission" date="2024-11" db="EMBL/GenBank/DDBJ databases">
        <title>Adaptive evolution of stress response genes in parasites aligns with host niche diversity.</title>
        <authorList>
            <person name="Hahn C."/>
            <person name="Resl P."/>
        </authorList>
    </citation>
    <scope>NUCLEOTIDE SEQUENCE [LARGE SCALE GENOMIC DNA]</scope>
    <source>
        <strain evidence="3">EGGRZ-B1_66</strain>
        <tissue evidence="3">Body</tissue>
    </source>
</reference>
<organism evidence="3 4">
    <name type="scientific">Cichlidogyrus casuarinus</name>
    <dbReference type="NCBI Taxonomy" id="1844966"/>
    <lineage>
        <taxon>Eukaryota</taxon>
        <taxon>Metazoa</taxon>
        <taxon>Spiralia</taxon>
        <taxon>Lophotrochozoa</taxon>
        <taxon>Platyhelminthes</taxon>
        <taxon>Monogenea</taxon>
        <taxon>Monopisthocotylea</taxon>
        <taxon>Dactylogyridea</taxon>
        <taxon>Ancyrocephalidae</taxon>
        <taxon>Cichlidogyrus</taxon>
    </lineage>
</organism>
<comment type="caution">
    <text evidence="3">The sequence shown here is derived from an EMBL/GenBank/DDBJ whole genome shotgun (WGS) entry which is preliminary data.</text>
</comment>